<keyword evidence="6 9" id="KW-0812">Transmembrane</keyword>
<evidence type="ECO:0000313" key="12">
    <source>
        <dbReference type="EMBL" id="QQV77636.1"/>
    </source>
</evidence>
<feature type="domain" description="ABC transmembrane type-1" evidence="11">
    <location>
        <begin position="78"/>
        <end position="280"/>
    </location>
</feature>
<dbReference type="AlphaFoldDB" id="A0A974S4L0"/>
<evidence type="ECO:0000256" key="8">
    <source>
        <dbReference type="ARBA" id="ARBA00023136"/>
    </source>
</evidence>
<evidence type="ECO:0000256" key="7">
    <source>
        <dbReference type="ARBA" id="ARBA00022989"/>
    </source>
</evidence>
<dbReference type="InterPro" id="IPR000515">
    <property type="entry name" value="MetI-like"/>
</dbReference>
<evidence type="ECO:0000313" key="13">
    <source>
        <dbReference type="Proteomes" id="UP000595894"/>
    </source>
</evidence>
<dbReference type="Pfam" id="PF00528">
    <property type="entry name" value="BPD_transp_1"/>
    <property type="match status" value="1"/>
</dbReference>
<comment type="similarity">
    <text evidence="9">Belongs to the binding-protein-dependent transport system permease family.</text>
</comment>
<feature type="transmembrane region" description="Helical" evidence="9">
    <location>
        <begin position="202"/>
        <end position="224"/>
    </location>
</feature>
<comment type="function">
    <text evidence="10">Part of the ABC transporter complex UgpBAEC involved in sn-glycerol-3-phosphate (G3P) import. Probably responsible for the translocation of the substrate across the membrane.</text>
</comment>
<comment type="subcellular location">
    <subcellularLocation>
        <location evidence="10">Cell inner membrane</location>
        <topology evidence="10">Multi-pass membrane protein</topology>
    </subcellularLocation>
    <subcellularLocation>
        <location evidence="1 9">Cell membrane</location>
        <topology evidence="1 9">Multi-pass membrane protein</topology>
    </subcellularLocation>
</comment>
<dbReference type="Proteomes" id="UP000595894">
    <property type="component" value="Chromosome"/>
</dbReference>
<dbReference type="GO" id="GO:0055085">
    <property type="term" value="P:transmembrane transport"/>
    <property type="evidence" value="ECO:0007669"/>
    <property type="project" value="InterPro"/>
</dbReference>
<dbReference type="Gene3D" id="1.10.3720.10">
    <property type="entry name" value="MetI-like"/>
    <property type="match status" value="1"/>
</dbReference>
<dbReference type="SUPFAM" id="SSF161098">
    <property type="entry name" value="MetI-like"/>
    <property type="match status" value="1"/>
</dbReference>
<keyword evidence="4 9" id="KW-0813">Transport</keyword>
<keyword evidence="8 9" id="KW-0472">Membrane</keyword>
<evidence type="ECO:0000256" key="3">
    <source>
        <dbReference type="ARBA" id="ARBA00020515"/>
    </source>
</evidence>
<comment type="subunit">
    <text evidence="2 10">The complex is composed of two ATP-binding proteins (UgpC), two transmembrane proteins (UgpA and UgpE) and a solute-binding protein (UgpB).</text>
</comment>
<feature type="transmembrane region" description="Helical" evidence="9">
    <location>
        <begin position="113"/>
        <end position="140"/>
    </location>
</feature>
<evidence type="ECO:0000256" key="5">
    <source>
        <dbReference type="ARBA" id="ARBA00022475"/>
    </source>
</evidence>
<dbReference type="PROSITE" id="PS50928">
    <property type="entry name" value="ABC_TM1"/>
    <property type="match status" value="1"/>
</dbReference>
<accession>A0A974S4L0</accession>
<organism evidence="12 13">
    <name type="scientific">Sphingomonas aliaeris</name>
    <dbReference type="NCBI Taxonomy" id="2759526"/>
    <lineage>
        <taxon>Bacteria</taxon>
        <taxon>Pseudomonadati</taxon>
        <taxon>Pseudomonadota</taxon>
        <taxon>Alphaproteobacteria</taxon>
        <taxon>Sphingomonadales</taxon>
        <taxon>Sphingomonadaceae</taxon>
        <taxon>Sphingomonas</taxon>
    </lineage>
</organism>
<evidence type="ECO:0000259" key="11">
    <source>
        <dbReference type="PROSITE" id="PS50928"/>
    </source>
</evidence>
<feature type="transmembrane region" description="Helical" evidence="9">
    <location>
        <begin position="9"/>
        <end position="32"/>
    </location>
</feature>
<feature type="transmembrane region" description="Helical" evidence="9">
    <location>
        <begin position="262"/>
        <end position="284"/>
    </location>
</feature>
<evidence type="ECO:0000256" key="10">
    <source>
        <dbReference type="RuleBase" id="RU363056"/>
    </source>
</evidence>
<keyword evidence="5 10" id="KW-1003">Cell membrane</keyword>
<keyword evidence="13" id="KW-1185">Reference proteome</keyword>
<evidence type="ECO:0000256" key="2">
    <source>
        <dbReference type="ARBA" id="ARBA00011557"/>
    </source>
</evidence>
<evidence type="ECO:0000256" key="6">
    <source>
        <dbReference type="ARBA" id="ARBA00022692"/>
    </source>
</evidence>
<evidence type="ECO:0000256" key="1">
    <source>
        <dbReference type="ARBA" id="ARBA00004651"/>
    </source>
</evidence>
<dbReference type="EMBL" id="CP061035">
    <property type="protein sequence ID" value="QQV77636.1"/>
    <property type="molecule type" value="Genomic_DNA"/>
</dbReference>
<dbReference type="RefSeq" id="WP_202094312.1">
    <property type="nucleotide sequence ID" value="NZ_CP061035.1"/>
</dbReference>
<sequence length="295" mass="32659">MTPRTYRFVALRFAIYALMALLGMIFIFPFLFMLSASFKGNDAIFADLESMRALLPVGDLTTENYANVFGRGDIGHFLFNSVFITVFTVGTGLIVNSLAAFSLARLEWRGKEAALTVLVILLIVPFEAITVPLMLLVAKLPGLAFTADGLVLTRSWLDTLYVQIVPFVSNAFSIFLFYQFFRDIPKDFDEAAYVDGATPLQVYRHVILPSSAPVFATVSILQALAMWNQYLWPVVTVPGMAARPLMVGMQQFFGRTTAWGEVMAYAAVITVPVLIAFIVFQLWFVRSVVGSGVKG</sequence>
<dbReference type="InterPro" id="IPR035906">
    <property type="entry name" value="MetI-like_sf"/>
</dbReference>
<feature type="transmembrane region" description="Helical" evidence="9">
    <location>
        <begin position="77"/>
        <end position="101"/>
    </location>
</feature>
<name>A0A974S4L0_9SPHN</name>
<evidence type="ECO:0000256" key="9">
    <source>
        <dbReference type="RuleBase" id="RU363032"/>
    </source>
</evidence>
<dbReference type="CDD" id="cd06261">
    <property type="entry name" value="TM_PBP2"/>
    <property type="match status" value="1"/>
</dbReference>
<keyword evidence="10" id="KW-0997">Cell inner membrane</keyword>
<dbReference type="PANTHER" id="PTHR43744:SF8">
    <property type="entry name" value="SN-GLYCEROL-3-PHOSPHATE TRANSPORT SYSTEM PERMEASE PROTEIN UGPE"/>
    <property type="match status" value="1"/>
</dbReference>
<dbReference type="KEGG" id="sari:H5J25_02200"/>
<keyword evidence="7 9" id="KW-1133">Transmembrane helix</keyword>
<reference evidence="13" key="1">
    <citation type="submission" date="2020-09" db="EMBL/GenBank/DDBJ databases">
        <title>Sphingomonas sp., a new species isolated from pork steak.</title>
        <authorList>
            <person name="Heidler von Heilborn D."/>
        </authorList>
    </citation>
    <scope>NUCLEOTIDE SEQUENCE [LARGE SCALE GENOMIC DNA]</scope>
</reference>
<dbReference type="GO" id="GO:0005886">
    <property type="term" value="C:plasma membrane"/>
    <property type="evidence" value="ECO:0007669"/>
    <property type="project" value="UniProtKB-SubCell"/>
</dbReference>
<protein>
    <recommendedName>
        <fullName evidence="3 10">sn-glycerol-3-phosphate transport system permease protein UgpE</fullName>
    </recommendedName>
</protein>
<gene>
    <name evidence="10" type="primary">ugpE</name>
    <name evidence="12" type="ORF">H5J25_02200</name>
</gene>
<feature type="transmembrane region" description="Helical" evidence="9">
    <location>
        <begin position="160"/>
        <end position="181"/>
    </location>
</feature>
<dbReference type="PANTHER" id="PTHR43744">
    <property type="entry name" value="ABC TRANSPORTER PERMEASE PROTEIN MG189-RELATED-RELATED"/>
    <property type="match status" value="1"/>
</dbReference>
<proteinExistence type="inferred from homology"/>
<evidence type="ECO:0000256" key="4">
    <source>
        <dbReference type="ARBA" id="ARBA00022448"/>
    </source>
</evidence>